<reference evidence="1" key="1">
    <citation type="submission" date="2020-11" db="EMBL/GenBank/DDBJ databases">
        <title>Gallus gallus (Chicken) genome, bGalGal1, GRCg7b, maternal haplotype autosomes + Z &amp; W.</title>
        <authorList>
            <person name="Warren W."/>
            <person name="Formenti G."/>
            <person name="Fedrigo O."/>
            <person name="Haase B."/>
            <person name="Mountcastle J."/>
            <person name="Balacco J."/>
            <person name="Tracey A."/>
            <person name="Schneider V."/>
            <person name="Okimoto R."/>
            <person name="Cheng H."/>
            <person name="Hawken R."/>
            <person name="Howe K."/>
            <person name="Jarvis E.D."/>
        </authorList>
    </citation>
    <scope>NUCLEOTIDE SEQUENCE [LARGE SCALE GENOMIC DNA]</scope>
    <source>
        <strain evidence="1">Broiler</strain>
    </source>
</reference>
<name>A0A8V0ZVX4_CHICK</name>
<dbReference type="Ensembl" id="ENSGALT00010057671.1">
    <property type="protein sequence ID" value="ENSGALP00010035017.1"/>
    <property type="gene ID" value="ENSGALG00010023672.1"/>
</dbReference>
<evidence type="ECO:0000313" key="1">
    <source>
        <dbReference type="Ensembl" id="ENSGALP00010035017.1"/>
    </source>
</evidence>
<evidence type="ECO:0000313" key="2">
    <source>
        <dbReference type="Proteomes" id="UP000000539"/>
    </source>
</evidence>
<keyword evidence="2" id="KW-1185">Reference proteome</keyword>
<proteinExistence type="predicted"/>
<accession>A0A8V0ZVX4</accession>
<organism evidence="1 2">
    <name type="scientific">Gallus gallus</name>
    <name type="common">Chicken</name>
    <dbReference type="NCBI Taxonomy" id="9031"/>
    <lineage>
        <taxon>Eukaryota</taxon>
        <taxon>Metazoa</taxon>
        <taxon>Chordata</taxon>
        <taxon>Craniata</taxon>
        <taxon>Vertebrata</taxon>
        <taxon>Euteleostomi</taxon>
        <taxon>Archelosauria</taxon>
        <taxon>Archosauria</taxon>
        <taxon>Dinosauria</taxon>
        <taxon>Saurischia</taxon>
        <taxon>Theropoda</taxon>
        <taxon>Coelurosauria</taxon>
        <taxon>Aves</taxon>
        <taxon>Neognathae</taxon>
        <taxon>Galloanserae</taxon>
        <taxon>Galliformes</taxon>
        <taxon>Phasianidae</taxon>
        <taxon>Phasianinae</taxon>
        <taxon>Gallus</taxon>
    </lineage>
</organism>
<dbReference type="AlphaFoldDB" id="A0A8V0ZVX4"/>
<protein>
    <submittedName>
        <fullName evidence="1">Uncharacterized protein</fullName>
    </submittedName>
</protein>
<sequence>HWVAVAQRCAGSDCTAQHQIALHSTGSNCTALHNTGSHCTGQPCTALDQIAQHCTALDLVAQHSGVYFKPSISPKDHLKREEKAKASRMAGRWPAWPHGIPACAPRHLVNTSPAMRL</sequence>
<reference evidence="1" key="2">
    <citation type="submission" date="2025-08" db="UniProtKB">
        <authorList>
            <consortium name="Ensembl"/>
        </authorList>
    </citation>
    <scope>IDENTIFICATION</scope>
    <source>
        <strain evidence="1">broiler</strain>
    </source>
</reference>
<reference evidence="1" key="3">
    <citation type="submission" date="2025-09" db="UniProtKB">
        <authorList>
            <consortium name="Ensembl"/>
        </authorList>
    </citation>
    <scope>IDENTIFICATION</scope>
    <source>
        <strain evidence="1">broiler</strain>
    </source>
</reference>
<dbReference type="Proteomes" id="UP000000539">
    <property type="component" value="Chromosome 15"/>
</dbReference>